<dbReference type="Pfam" id="PF01062">
    <property type="entry name" value="Bestrophin"/>
    <property type="match status" value="1"/>
</dbReference>
<dbReference type="InterPro" id="IPR021134">
    <property type="entry name" value="Bestrophin-like"/>
</dbReference>
<keyword evidence="4 6" id="KW-0472">Membrane</keyword>
<accession>A0AAV4P5S3</accession>
<evidence type="ECO:0000256" key="2">
    <source>
        <dbReference type="ARBA" id="ARBA00022692"/>
    </source>
</evidence>
<sequence length="180" mass="21327">MTVSYQYDVASSTSGGFIRLLFRWRGSIWKLVYVEMSLFTAAYFTLTMLYRFLFSESQKKDIRKNCVPMFHFYGFNTSQFCVGFLCLFHRHQMVESIHSHSLARQIDEQYFFFMYVAGTEETDRVLRRTLMRYLNLALILVLRSISMAVKKISDQRTRCRSRFHDKIRIGDVKLSSINGI</sequence>
<comment type="caution">
    <text evidence="6">Lacks conserved residue(s) required for the propagation of feature annotation.</text>
</comment>
<dbReference type="GO" id="GO:0005886">
    <property type="term" value="C:plasma membrane"/>
    <property type="evidence" value="ECO:0007669"/>
    <property type="project" value="UniProtKB-SubCell"/>
</dbReference>
<keyword evidence="6" id="KW-1003">Cell membrane</keyword>
<evidence type="ECO:0000313" key="7">
    <source>
        <dbReference type="EMBL" id="GIX91521.1"/>
    </source>
</evidence>
<feature type="transmembrane region" description="Helical" evidence="6">
    <location>
        <begin position="31"/>
        <end position="54"/>
    </location>
</feature>
<keyword evidence="3 6" id="KW-1133">Transmembrane helix</keyword>
<keyword evidence="6" id="KW-0813">Transport</keyword>
<gene>
    <name evidence="7" type="primary">X975_15910</name>
    <name evidence="7" type="ORF">CEXT_276331</name>
</gene>
<evidence type="ECO:0000256" key="4">
    <source>
        <dbReference type="ARBA" id="ARBA00023136"/>
    </source>
</evidence>
<evidence type="ECO:0000256" key="6">
    <source>
        <dbReference type="RuleBase" id="RU363126"/>
    </source>
</evidence>
<evidence type="ECO:0000256" key="3">
    <source>
        <dbReference type="ARBA" id="ARBA00022989"/>
    </source>
</evidence>
<proteinExistence type="inferred from homology"/>
<keyword evidence="2 6" id="KW-0812">Transmembrane</keyword>
<evidence type="ECO:0000313" key="8">
    <source>
        <dbReference type="Proteomes" id="UP001054945"/>
    </source>
</evidence>
<dbReference type="InterPro" id="IPR000615">
    <property type="entry name" value="Bestrophin"/>
</dbReference>
<dbReference type="PANTHER" id="PTHR10736">
    <property type="entry name" value="BESTROPHIN"/>
    <property type="match status" value="1"/>
</dbReference>
<evidence type="ECO:0000256" key="1">
    <source>
        <dbReference type="ARBA" id="ARBA00004370"/>
    </source>
</evidence>
<comment type="similarity">
    <text evidence="5 6">Belongs to the anion channel-forming bestrophin (TC 1.A.46) family. Calcium-sensitive chloride channel subfamily.</text>
</comment>
<comment type="function">
    <text evidence="6">Forms chloride channels.</text>
</comment>
<name>A0AAV4P5S3_CAEEX</name>
<keyword evidence="6" id="KW-0407">Ion channel</keyword>
<comment type="caution">
    <text evidence="7">The sequence shown here is derived from an EMBL/GenBank/DDBJ whole genome shotgun (WGS) entry which is preliminary data.</text>
</comment>
<dbReference type="AlphaFoldDB" id="A0AAV4P5S3"/>
<keyword evidence="8" id="KW-1185">Reference proteome</keyword>
<dbReference type="PANTHER" id="PTHR10736:SF0">
    <property type="entry name" value="BESTROPHIN HOMOLOG"/>
    <property type="match status" value="1"/>
</dbReference>
<dbReference type="Proteomes" id="UP001054945">
    <property type="component" value="Unassembled WGS sequence"/>
</dbReference>
<keyword evidence="6" id="KW-0406">Ion transport</keyword>
<keyword evidence="6" id="KW-0869">Chloride channel</keyword>
<dbReference type="GO" id="GO:0034707">
    <property type="term" value="C:chloride channel complex"/>
    <property type="evidence" value="ECO:0007669"/>
    <property type="project" value="UniProtKB-KW"/>
</dbReference>
<protein>
    <recommendedName>
        <fullName evidence="6">Bestrophin homolog</fullName>
    </recommendedName>
</protein>
<organism evidence="7 8">
    <name type="scientific">Caerostris extrusa</name>
    <name type="common">Bark spider</name>
    <name type="synonym">Caerostris bankana</name>
    <dbReference type="NCBI Taxonomy" id="172846"/>
    <lineage>
        <taxon>Eukaryota</taxon>
        <taxon>Metazoa</taxon>
        <taxon>Ecdysozoa</taxon>
        <taxon>Arthropoda</taxon>
        <taxon>Chelicerata</taxon>
        <taxon>Arachnida</taxon>
        <taxon>Araneae</taxon>
        <taxon>Araneomorphae</taxon>
        <taxon>Entelegynae</taxon>
        <taxon>Araneoidea</taxon>
        <taxon>Araneidae</taxon>
        <taxon>Caerostris</taxon>
    </lineage>
</organism>
<reference evidence="7 8" key="1">
    <citation type="submission" date="2021-06" db="EMBL/GenBank/DDBJ databases">
        <title>Caerostris extrusa draft genome.</title>
        <authorList>
            <person name="Kono N."/>
            <person name="Arakawa K."/>
        </authorList>
    </citation>
    <scope>NUCLEOTIDE SEQUENCE [LARGE SCALE GENOMIC DNA]</scope>
</reference>
<comment type="subcellular location">
    <subcellularLocation>
        <location evidence="6">Cell membrane</location>
        <topology evidence="6">Multi-pass membrane protein</topology>
    </subcellularLocation>
    <subcellularLocation>
        <location evidence="1">Membrane</location>
    </subcellularLocation>
</comment>
<keyword evidence="6" id="KW-0868">Chloride</keyword>
<dbReference type="EMBL" id="BPLR01004032">
    <property type="protein sequence ID" value="GIX91521.1"/>
    <property type="molecule type" value="Genomic_DNA"/>
</dbReference>
<evidence type="ECO:0000256" key="5">
    <source>
        <dbReference type="ARBA" id="ARBA00034769"/>
    </source>
</evidence>
<dbReference type="GO" id="GO:0005254">
    <property type="term" value="F:chloride channel activity"/>
    <property type="evidence" value="ECO:0007669"/>
    <property type="project" value="UniProtKB-KW"/>
</dbReference>